<comment type="cofactor">
    <cofactor evidence="1 4">
        <name>(R)-lipoate</name>
        <dbReference type="ChEBI" id="CHEBI:83088"/>
    </cofactor>
</comment>
<protein>
    <recommendedName>
        <fullName evidence="4">Dihydrolipoamide acetyltransferase component of pyruvate dehydrogenase complex</fullName>
        <ecNumber evidence="4">2.3.1.-</ecNumber>
    </recommendedName>
</protein>
<dbReference type="Pfam" id="PF00198">
    <property type="entry name" value="2-oxoacid_dh"/>
    <property type="match status" value="1"/>
</dbReference>
<dbReference type="InterPro" id="IPR000089">
    <property type="entry name" value="Biotin_lipoyl"/>
</dbReference>
<reference evidence="7 8" key="1">
    <citation type="submission" date="2019-03" db="EMBL/GenBank/DDBJ databases">
        <title>Genomics of glacier-inhabiting Cryobacterium strains.</title>
        <authorList>
            <person name="Liu Q."/>
            <person name="Xin Y.-H."/>
        </authorList>
    </citation>
    <scope>NUCLEOTIDE SEQUENCE [LARGE SCALE GENOMIC DNA]</scope>
    <source>
        <strain evidence="7 8">TMT2-16</strain>
    </source>
</reference>
<dbReference type="EMBL" id="SOGO01000042">
    <property type="protein sequence ID" value="TFC99176.1"/>
    <property type="molecule type" value="Genomic_DNA"/>
</dbReference>
<dbReference type="Pfam" id="PF00364">
    <property type="entry name" value="Biotin_lipoyl"/>
    <property type="match status" value="1"/>
</dbReference>
<dbReference type="Pfam" id="PF02817">
    <property type="entry name" value="E3_binding"/>
    <property type="match status" value="2"/>
</dbReference>
<gene>
    <name evidence="7" type="ORF">E3T25_16025</name>
</gene>
<dbReference type="InterPro" id="IPR001078">
    <property type="entry name" value="2-oxoacid_DH_actylTfrase"/>
</dbReference>
<dbReference type="Gene3D" id="2.40.50.100">
    <property type="match status" value="1"/>
</dbReference>
<dbReference type="Gene3D" id="4.10.320.10">
    <property type="entry name" value="E3-binding domain"/>
    <property type="match status" value="2"/>
</dbReference>
<keyword evidence="3 4" id="KW-0450">Lipoyl</keyword>
<dbReference type="InterPro" id="IPR023213">
    <property type="entry name" value="CAT-like_dom_sf"/>
</dbReference>
<feature type="domain" description="Peripheral subunit-binding (PSBD)" evidence="6">
    <location>
        <begin position="166"/>
        <end position="203"/>
    </location>
</feature>
<dbReference type="EC" id="2.3.1.-" evidence="4"/>
<evidence type="ECO:0000259" key="6">
    <source>
        <dbReference type="PROSITE" id="PS51826"/>
    </source>
</evidence>
<dbReference type="PROSITE" id="PS50968">
    <property type="entry name" value="BIOTINYL_LIPOYL"/>
    <property type="match status" value="1"/>
</dbReference>
<dbReference type="InterPro" id="IPR004167">
    <property type="entry name" value="PSBD"/>
</dbReference>
<keyword evidence="4" id="KW-0012">Acyltransferase</keyword>
<feature type="domain" description="Peripheral subunit-binding (PSBD)" evidence="6">
    <location>
        <begin position="106"/>
        <end position="143"/>
    </location>
</feature>
<dbReference type="SUPFAM" id="SSF51230">
    <property type="entry name" value="Single hybrid motif"/>
    <property type="match status" value="1"/>
</dbReference>
<evidence type="ECO:0000256" key="2">
    <source>
        <dbReference type="ARBA" id="ARBA00007317"/>
    </source>
</evidence>
<keyword evidence="4" id="KW-0808">Transferase</keyword>
<evidence type="ECO:0000256" key="3">
    <source>
        <dbReference type="ARBA" id="ARBA00022823"/>
    </source>
</evidence>
<dbReference type="RefSeq" id="WP_134375349.1">
    <property type="nucleotide sequence ID" value="NZ_SOGO01000042.1"/>
</dbReference>
<evidence type="ECO:0000313" key="8">
    <source>
        <dbReference type="Proteomes" id="UP000297851"/>
    </source>
</evidence>
<evidence type="ECO:0000256" key="1">
    <source>
        <dbReference type="ARBA" id="ARBA00001938"/>
    </source>
</evidence>
<dbReference type="PANTHER" id="PTHR23151">
    <property type="entry name" value="DIHYDROLIPOAMIDE ACETYL/SUCCINYL-TRANSFERASE-RELATED"/>
    <property type="match status" value="1"/>
</dbReference>
<organism evidence="7 8">
    <name type="scientific">Cryobacterium sandaracinum</name>
    <dbReference type="NCBI Taxonomy" id="1259247"/>
    <lineage>
        <taxon>Bacteria</taxon>
        <taxon>Bacillati</taxon>
        <taxon>Actinomycetota</taxon>
        <taxon>Actinomycetes</taxon>
        <taxon>Micrococcales</taxon>
        <taxon>Microbacteriaceae</taxon>
        <taxon>Cryobacterium</taxon>
    </lineage>
</organism>
<dbReference type="InterPro" id="IPR036625">
    <property type="entry name" value="E3-bd_dom_sf"/>
</dbReference>
<dbReference type="InterPro" id="IPR011053">
    <property type="entry name" value="Single_hybrid_motif"/>
</dbReference>
<accession>A0ABY2J5M6</accession>
<sequence>MGEFRMPALGADMEQGRVVEWLVKPGDYVHRGDMVAVVDTEKADIDAESFEEGVVAELLVEVGTTVPVGAPLARIIQTPAAEVEPTVPTTSAPAPALARAVPVPGFVSPPERQLAHRLGVDTDALHGTGKHGALTRADVEQAAAALSTAEQPSAPAVTPLTVRRVRSSPLARRVAKSLGVDLAVVPGTGAGGAVTEADVRNVTTAPPVAEPAAAPVIAPTAGPTAAPTDAAERAAGLLRAIGSLMARSKKTIPHYYLSTTLDLRAALAWMEQYNSARPIAERLVPAALLPKASALAARDVPEVNGFFTEGSFQPSAAVHLSVAVAVRRGGLVAPAPHDADTLPLEVLMKQLRDLVSRARGGRFLARINELLQNPEEL</sequence>
<dbReference type="SUPFAM" id="SSF47005">
    <property type="entry name" value="Peripheral subunit-binding domain of 2-oxo acid dehydrogenase complex"/>
    <property type="match status" value="2"/>
</dbReference>
<dbReference type="PANTHER" id="PTHR23151:SF75">
    <property type="entry name" value="DIHYDROLIPOYLLYSINE-RESIDUE ACETYLTRANSFERASE COMPONENT 5 OF PYRUVATE DEHYDROGENASE COMPLEX, CHLOROPLASTIC"/>
    <property type="match status" value="1"/>
</dbReference>
<feature type="domain" description="Lipoyl-binding" evidence="5">
    <location>
        <begin position="1"/>
        <end position="76"/>
    </location>
</feature>
<dbReference type="CDD" id="cd06849">
    <property type="entry name" value="lipoyl_domain"/>
    <property type="match status" value="1"/>
</dbReference>
<dbReference type="Gene3D" id="3.30.559.10">
    <property type="entry name" value="Chloramphenicol acetyltransferase-like domain"/>
    <property type="match status" value="1"/>
</dbReference>
<dbReference type="PROSITE" id="PS51826">
    <property type="entry name" value="PSBD"/>
    <property type="match status" value="2"/>
</dbReference>
<dbReference type="InterPro" id="IPR045257">
    <property type="entry name" value="E2/Pdx1"/>
</dbReference>
<evidence type="ECO:0000256" key="4">
    <source>
        <dbReference type="RuleBase" id="RU003423"/>
    </source>
</evidence>
<comment type="similarity">
    <text evidence="2 4">Belongs to the 2-oxoacid dehydrogenase family.</text>
</comment>
<evidence type="ECO:0000259" key="5">
    <source>
        <dbReference type="PROSITE" id="PS50968"/>
    </source>
</evidence>
<keyword evidence="8" id="KW-1185">Reference proteome</keyword>
<name>A0ABY2J5M6_9MICO</name>
<comment type="caution">
    <text evidence="7">The sequence shown here is derived from an EMBL/GenBank/DDBJ whole genome shotgun (WGS) entry which is preliminary data.</text>
</comment>
<dbReference type="Proteomes" id="UP000297851">
    <property type="component" value="Unassembled WGS sequence"/>
</dbReference>
<dbReference type="SUPFAM" id="SSF52777">
    <property type="entry name" value="CoA-dependent acyltransferases"/>
    <property type="match status" value="1"/>
</dbReference>
<evidence type="ECO:0000313" key="7">
    <source>
        <dbReference type="EMBL" id="TFC99176.1"/>
    </source>
</evidence>
<proteinExistence type="inferred from homology"/>